<evidence type="ECO:0000313" key="2">
    <source>
        <dbReference type="Proteomes" id="UP001590951"/>
    </source>
</evidence>
<organism evidence="1 2">
    <name type="scientific">Lepraria finkii</name>
    <dbReference type="NCBI Taxonomy" id="1340010"/>
    <lineage>
        <taxon>Eukaryota</taxon>
        <taxon>Fungi</taxon>
        <taxon>Dikarya</taxon>
        <taxon>Ascomycota</taxon>
        <taxon>Pezizomycotina</taxon>
        <taxon>Lecanoromycetes</taxon>
        <taxon>OSLEUM clade</taxon>
        <taxon>Lecanoromycetidae</taxon>
        <taxon>Lecanorales</taxon>
        <taxon>Lecanorineae</taxon>
        <taxon>Stereocaulaceae</taxon>
        <taxon>Lepraria</taxon>
    </lineage>
</organism>
<dbReference type="Proteomes" id="UP001590951">
    <property type="component" value="Unassembled WGS sequence"/>
</dbReference>
<accession>A0ABR4B338</accession>
<gene>
    <name evidence="1" type="ORF">ABVK25_007486</name>
</gene>
<evidence type="ECO:0000313" key="1">
    <source>
        <dbReference type="EMBL" id="KAL2052327.1"/>
    </source>
</evidence>
<sequence length="105" mass="12020">MRWTVQVARMFARGSVDQLSSAGNKMDVSMFLSWGHGYPKLTILRGKCPPYIRLAIDDNLRKADRLIDRIWEMLLDTRILNKLIYQLTLSGTVPPNWLASLSLTV</sequence>
<comment type="caution">
    <text evidence="1">The sequence shown here is derived from an EMBL/GenBank/DDBJ whole genome shotgun (WGS) entry which is preliminary data.</text>
</comment>
<reference evidence="1 2" key="1">
    <citation type="submission" date="2024-09" db="EMBL/GenBank/DDBJ databases">
        <title>Rethinking Asexuality: The Enigmatic Case of Functional Sexual Genes in Lepraria (Stereocaulaceae).</title>
        <authorList>
            <person name="Doellman M."/>
            <person name="Sun Y."/>
            <person name="Barcenas-Pena A."/>
            <person name="Lumbsch H.T."/>
            <person name="Grewe F."/>
        </authorList>
    </citation>
    <scope>NUCLEOTIDE SEQUENCE [LARGE SCALE GENOMIC DNA]</scope>
    <source>
        <strain evidence="1 2">Grewe 0041</strain>
    </source>
</reference>
<proteinExistence type="predicted"/>
<keyword evidence="2" id="KW-1185">Reference proteome</keyword>
<protein>
    <submittedName>
        <fullName evidence="1">Uncharacterized protein</fullName>
    </submittedName>
</protein>
<dbReference type="EMBL" id="JBHFEH010000028">
    <property type="protein sequence ID" value="KAL2052327.1"/>
    <property type="molecule type" value="Genomic_DNA"/>
</dbReference>
<name>A0ABR4B338_9LECA</name>